<evidence type="ECO:0000313" key="3">
    <source>
        <dbReference type="Proteomes" id="UP001610657"/>
    </source>
</evidence>
<name>A0ABW7NX54_9PSED</name>
<dbReference type="EMBL" id="JAVCQK010000780">
    <property type="protein sequence ID" value="MFH7519363.1"/>
    <property type="molecule type" value="Genomic_DNA"/>
</dbReference>
<reference evidence="2 3" key="1">
    <citation type="submission" date="2023-08" db="EMBL/GenBank/DDBJ databases">
        <title>Genomic and mutational analysis of Pseudomonas syringae pv. tagetis EB037 pathogenicity on sunflower.</title>
        <authorList>
            <person name="Maul J.E."/>
        </authorList>
    </citation>
    <scope>NUCLEOTIDE SEQUENCE [LARGE SCALE GENOMIC DNA]</scope>
    <source>
        <strain evidence="2 3">EB037_T1</strain>
    </source>
</reference>
<dbReference type="Proteomes" id="UP001610657">
    <property type="component" value="Unassembled WGS sequence"/>
</dbReference>
<feature type="non-terminal residue" evidence="2">
    <location>
        <position position="72"/>
    </location>
</feature>
<keyword evidence="1" id="KW-0472">Membrane</keyword>
<protein>
    <submittedName>
        <fullName evidence="2">Uncharacterized protein</fullName>
    </submittedName>
</protein>
<keyword evidence="1" id="KW-1133">Transmembrane helix</keyword>
<dbReference type="RefSeq" id="WP_395578027.1">
    <property type="nucleotide sequence ID" value="NZ_JAVCQK010000780.1"/>
</dbReference>
<accession>A0ABW7NX54</accession>
<keyword evidence="3" id="KW-1185">Reference proteome</keyword>
<comment type="caution">
    <text evidence="2">The sequence shown here is derived from an EMBL/GenBank/DDBJ whole genome shotgun (WGS) entry which is preliminary data.</text>
</comment>
<evidence type="ECO:0000313" key="2">
    <source>
        <dbReference type="EMBL" id="MFH7519363.1"/>
    </source>
</evidence>
<feature type="transmembrane region" description="Helical" evidence="1">
    <location>
        <begin position="36"/>
        <end position="58"/>
    </location>
</feature>
<dbReference type="Gene3D" id="1.20.1280.290">
    <property type="match status" value="1"/>
</dbReference>
<proteinExistence type="predicted"/>
<keyword evidence="1" id="KW-0812">Transmembrane</keyword>
<feature type="transmembrane region" description="Helical" evidence="1">
    <location>
        <begin position="7"/>
        <end position="30"/>
    </location>
</feature>
<organism evidence="2 3">
    <name type="scientific">Pseudomonas syringae pv. tagetis</name>
    <dbReference type="NCBI Taxonomy" id="129140"/>
    <lineage>
        <taxon>Bacteria</taxon>
        <taxon>Pseudomonadati</taxon>
        <taxon>Pseudomonadota</taxon>
        <taxon>Gammaproteobacteria</taxon>
        <taxon>Pseudomonadales</taxon>
        <taxon>Pseudomonadaceae</taxon>
        <taxon>Pseudomonas</taxon>
    </lineage>
</organism>
<gene>
    <name evidence="2" type="ORF">RA271_30285</name>
</gene>
<sequence>MQAKKVYSIAVASIWLLLLVGYSIWSILVIKNEDLQIIVGTAIMFLLMIISMLFYAYFHRKLRMKKQQQQWG</sequence>
<evidence type="ECO:0000256" key="1">
    <source>
        <dbReference type="SAM" id="Phobius"/>
    </source>
</evidence>